<evidence type="ECO:0000313" key="6">
    <source>
        <dbReference type="Proteomes" id="UP001054889"/>
    </source>
</evidence>
<reference evidence="5" key="1">
    <citation type="journal article" date="2018" name="DNA Res.">
        <title>Multiple hybrid de novo genome assembly of finger millet, an orphan allotetraploid crop.</title>
        <authorList>
            <person name="Hatakeyama M."/>
            <person name="Aluri S."/>
            <person name="Balachadran M.T."/>
            <person name="Sivarajan S.R."/>
            <person name="Patrignani A."/>
            <person name="Gruter S."/>
            <person name="Poveda L."/>
            <person name="Shimizu-Inatsugi R."/>
            <person name="Baeten J."/>
            <person name="Francoijs K.J."/>
            <person name="Nataraja K.N."/>
            <person name="Reddy Y.A.N."/>
            <person name="Phadnis S."/>
            <person name="Ravikumar R.L."/>
            <person name="Schlapbach R."/>
            <person name="Sreeman S.M."/>
            <person name="Shimizu K.K."/>
        </authorList>
    </citation>
    <scope>NUCLEOTIDE SEQUENCE</scope>
</reference>
<dbReference type="PANTHER" id="PTHR21495">
    <property type="entry name" value="NUCLEOPORIN-RELATED"/>
    <property type="match status" value="1"/>
</dbReference>
<organism evidence="5 6">
    <name type="scientific">Eleusine coracana subsp. coracana</name>
    <dbReference type="NCBI Taxonomy" id="191504"/>
    <lineage>
        <taxon>Eukaryota</taxon>
        <taxon>Viridiplantae</taxon>
        <taxon>Streptophyta</taxon>
        <taxon>Embryophyta</taxon>
        <taxon>Tracheophyta</taxon>
        <taxon>Spermatophyta</taxon>
        <taxon>Magnoliopsida</taxon>
        <taxon>Liliopsida</taxon>
        <taxon>Poales</taxon>
        <taxon>Poaceae</taxon>
        <taxon>PACMAD clade</taxon>
        <taxon>Chloridoideae</taxon>
        <taxon>Cynodonteae</taxon>
        <taxon>Eleusininae</taxon>
        <taxon>Eleusine</taxon>
    </lineage>
</organism>
<evidence type="ECO:0000256" key="4">
    <source>
        <dbReference type="RuleBase" id="RU363099"/>
    </source>
</evidence>
<gene>
    <name evidence="5" type="primary">ga22418</name>
    <name evidence="5" type="ORF">PR202_ga22418</name>
</gene>
<dbReference type="InterPro" id="IPR004265">
    <property type="entry name" value="Dirigent"/>
</dbReference>
<keyword evidence="4" id="KW-0052">Apoplast</keyword>
<sequence length="152" mass="16526">MHLYLNQVASGTNPNPNQLVLLRPSDGLLGVTAVNDWSITTLPGANNKAVAKAQGLHMKASQTSNNWYLSFNIQFQDASFAGSTLNVMGIFPDNGEWSIIGGTGAFSMAQGIIKHNIIQDSDVQRIYELNIHAFCTNMTSGWVSNYETTCVD</sequence>
<comment type="subunit">
    <text evidence="2 4">Homodimer.</text>
</comment>
<accession>A0AAV5D1N7</accession>
<keyword evidence="3 4" id="KW-0964">Secreted</keyword>
<reference evidence="5" key="2">
    <citation type="submission" date="2021-12" db="EMBL/GenBank/DDBJ databases">
        <title>Resequencing data analysis of finger millet.</title>
        <authorList>
            <person name="Hatakeyama M."/>
            <person name="Aluri S."/>
            <person name="Balachadran M.T."/>
            <person name="Sivarajan S.R."/>
            <person name="Poveda L."/>
            <person name="Shimizu-Inatsugi R."/>
            <person name="Schlapbach R."/>
            <person name="Sreeman S.M."/>
            <person name="Shimizu K.K."/>
        </authorList>
    </citation>
    <scope>NUCLEOTIDE SEQUENCE</scope>
</reference>
<dbReference type="InterPro" id="IPR044859">
    <property type="entry name" value="Allene_oxi_cyc_Dirigent"/>
</dbReference>
<keyword evidence="6" id="KW-1185">Reference proteome</keyword>
<evidence type="ECO:0000256" key="2">
    <source>
        <dbReference type="ARBA" id="ARBA00011738"/>
    </source>
</evidence>
<comment type="subcellular location">
    <subcellularLocation>
        <location evidence="4">Secreted</location>
        <location evidence="4">Extracellular space</location>
        <location evidence="4">Apoplast</location>
    </subcellularLocation>
</comment>
<dbReference type="AlphaFoldDB" id="A0AAV5D1N7"/>
<comment type="caution">
    <text evidence="5">The sequence shown here is derived from an EMBL/GenBank/DDBJ whole genome shotgun (WGS) entry which is preliminary data.</text>
</comment>
<dbReference type="GO" id="GO:0009699">
    <property type="term" value="P:phenylpropanoid biosynthetic process"/>
    <property type="evidence" value="ECO:0007669"/>
    <property type="project" value="UniProtKB-ARBA"/>
</dbReference>
<protein>
    <recommendedName>
        <fullName evidence="4">Dirigent protein</fullName>
    </recommendedName>
</protein>
<dbReference type="GO" id="GO:0048046">
    <property type="term" value="C:apoplast"/>
    <property type="evidence" value="ECO:0007669"/>
    <property type="project" value="UniProtKB-SubCell"/>
</dbReference>
<name>A0AAV5D1N7_ELECO</name>
<dbReference type="Gene3D" id="2.40.480.10">
    <property type="entry name" value="Allene oxide cyclase-like"/>
    <property type="match status" value="1"/>
</dbReference>
<comment type="similarity">
    <text evidence="1 4">Belongs to the plant dirigent protein family.</text>
</comment>
<comment type="function">
    <text evidence="4">Dirigent proteins impart stereoselectivity on the phenoxy radical-coupling reaction, yielding optically active lignans from two molecules of coniferyl alcohol in the biosynthesis of lignans, flavonolignans, and alkaloids and thus plays a central role in plant secondary metabolism.</text>
</comment>
<dbReference type="EMBL" id="BQKI01000011">
    <property type="protein sequence ID" value="GJN04843.1"/>
    <property type="molecule type" value="Genomic_DNA"/>
</dbReference>
<dbReference type="Proteomes" id="UP001054889">
    <property type="component" value="Unassembled WGS sequence"/>
</dbReference>
<proteinExistence type="inferred from homology"/>
<evidence type="ECO:0000313" key="5">
    <source>
        <dbReference type="EMBL" id="GJN04843.1"/>
    </source>
</evidence>
<dbReference type="Pfam" id="PF03018">
    <property type="entry name" value="Dirigent"/>
    <property type="match status" value="1"/>
</dbReference>
<evidence type="ECO:0000256" key="3">
    <source>
        <dbReference type="ARBA" id="ARBA00022525"/>
    </source>
</evidence>
<evidence type="ECO:0000256" key="1">
    <source>
        <dbReference type="ARBA" id="ARBA00010746"/>
    </source>
</evidence>